<sequence>MLISDSRQVLFVHVPKTGGVSVEETVKEACPDARKARVPIGRHATLGKIIRTEPQVVDYWTFGFVRNPWARMVSWYSMISAWDRRHGPKSGKPQDVKHGSMRDGNAMWRAAAAYSGFDEFVMRGTEELPRVGTPQITYLRAPKHNREVDFIGRTENFVEDLQRVQVQLGLEPSTPVHKNKSKHGTYHDYYTDETRQRVAEVYAEDIELFGYTYD</sequence>
<dbReference type="Pfam" id="PF03567">
    <property type="entry name" value="Sulfotransfer_2"/>
    <property type="match status" value="1"/>
</dbReference>
<gene>
    <name evidence="8" type="ORF">EUA07_07715</name>
</gene>
<dbReference type="EMBL" id="SDWU01000007">
    <property type="protein sequence ID" value="RYC03024.1"/>
    <property type="molecule type" value="Genomic_DNA"/>
</dbReference>
<dbReference type="Proteomes" id="UP000293291">
    <property type="component" value="Unassembled WGS sequence"/>
</dbReference>
<keyword evidence="7" id="KW-0325">Glycoprotein</keyword>
<dbReference type="GO" id="GO:0016051">
    <property type="term" value="P:carbohydrate biosynthetic process"/>
    <property type="evidence" value="ECO:0007669"/>
    <property type="project" value="InterPro"/>
</dbReference>
<keyword evidence="9" id="KW-1185">Reference proteome</keyword>
<dbReference type="PANTHER" id="PTHR12137:SF54">
    <property type="entry name" value="CARBOHYDRATE SULFOTRANSFERASE"/>
    <property type="match status" value="1"/>
</dbReference>
<dbReference type="AlphaFoldDB" id="A0A4Q2SGM2"/>
<evidence type="ECO:0000313" key="8">
    <source>
        <dbReference type="EMBL" id="RYC03024.1"/>
    </source>
</evidence>
<evidence type="ECO:0000313" key="9">
    <source>
        <dbReference type="Proteomes" id="UP000293291"/>
    </source>
</evidence>
<keyword evidence="5" id="KW-0333">Golgi apparatus</keyword>
<dbReference type="OrthoDB" id="288532at2"/>
<evidence type="ECO:0000256" key="6">
    <source>
        <dbReference type="ARBA" id="ARBA00023136"/>
    </source>
</evidence>
<comment type="subcellular location">
    <subcellularLocation>
        <location evidence="1">Golgi apparatus membrane</location>
        <topology evidence="1">Single-pass type II membrane protein</topology>
    </subcellularLocation>
</comment>
<evidence type="ECO:0000256" key="5">
    <source>
        <dbReference type="ARBA" id="ARBA00023034"/>
    </source>
</evidence>
<evidence type="ECO:0000256" key="1">
    <source>
        <dbReference type="ARBA" id="ARBA00004323"/>
    </source>
</evidence>
<evidence type="ECO:0000256" key="3">
    <source>
        <dbReference type="ARBA" id="ARBA00022692"/>
    </source>
</evidence>
<evidence type="ECO:0000256" key="2">
    <source>
        <dbReference type="ARBA" id="ARBA00022679"/>
    </source>
</evidence>
<keyword evidence="4" id="KW-1133">Transmembrane helix</keyword>
<dbReference type="GO" id="GO:0016020">
    <property type="term" value="C:membrane"/>
    <property type="evidence" value="ECO:0007669"/>
    <property type="project" value="InterPro"/>
</dbReference>
<evidence type="ECO:0000256" key="7">
    <source>
        <dbReference type="ARBA" id="ARBA00023180"/>
    </source>
</evidence>
<dbReference type="PANTHER" id="PTHR12137">
    <property type="entry name" value="CARBOHYDRATE SULFOTRANSFERASE"/>
    <property type="match status" value="1"/>
</dbReference>
<dbReference type="SUPFAM" id="SSF52540">
    <property type="entry name" value="P-loop containing nucleoside triphosphate hydrolases"/>
    <property type="match status" value="1"/>
</dbReference>
<reference evidence="8 9" key="1">
    <citation type="submission" date="2019-01" db="EMBL/GenBank/DDBJ databases">
        <title>Novel species of Nocardioides.</title>
        <authorList>
            <person name="Liu Q."/>
            <person name="Xin Y.-H."/>
        </authorList>
    </citation>
    <scope>NUCLEOTIDE SEQUENCE [LARGE SCALE GENOMIC DNA]</scope>
    <source>
        <strain evidence="8 9">CGMCC 4.6875</strain>
    </source>
</reference>
<name>A0A4Q2SGM2_9ACTN</name>
<dbReference type="InterPro" id="IPR027417">
    <property type="entry name" value="P-loop_NTPase"/>
</dbReference>
<keyword evidence="3" id="KW-0812">Transmembrane</keyword>
<comment type="caution">
    <text evidence="8">The sequence shown here is derived from an EMBL/GenBank/DDBJ whole genome shotgun (WGS) entry which is preliminary data.</text>
</comment>
<keyword evidence="2" id="KW-0808">Transferase</keyword>
<proteinExistence type="predicted"/>
<organism evidence="8 9">
    <name type="scientific">Nocardioides ganghwensis</name>
    <dbReference type="NCBI Taxonomy" id="252230"/>
    <lineage>
        <taxon>Bacteria</taxon>
        <taxon>Bacillati</taxon>
        <taxon>Actinomycetota</taxon>
        <taxon>Actinomycetes</taxon>
        <taxon>Propionibacteriales</taxon>
        <taxon>Nocardioidaceae</taxon>
        <taxon>Nocardioides</taxon>
    </lineage>
</organism>
<dbReference type="RefSeq" id="WP_129454471.1">
    <property type="nucleotide sequence ID" value="NZ_JACXYX010000010.1"/>
</dbReference>
<dbReference type="GO" id="GO:0008146">
    <property type="term" value="F:sulfotransferase activity"/>
    <property type="evidence" value="ECO:0007669"/>
    <property type="project" value="InterPro"/>
</dbReference>
<evidence type="ECO:0000256" key="4">
    <source>
        <dbReference type="ARBA" id="ARBA00022989"/>
    </source>
</evidence>
<accession>A0A4Q2SGM2</accession>
<dbReference type="InterPro" id="IPR005331">
    <property type="entry name" value="Sulfotransferase"/>
</dbReference>
<dbReference type="Gene3D" id="3.40.50.300">
    <property type="entry name" value="P-loop containing nucleotide triphosphate hydrolases"/>
    <property type="match status" value="1"/>
</dbReference>
<dbReference type="InterPro" id="IPR018011">
    <property type="entry name" value="Carb_sulfotrans_8-10"/>
</dbReference>
<keyword evidence="6" id="KW-0472">Membrane</keyword>
<protein>
    <recommendedName>
        <fullName evidence="10">Sulfotransferase family protein</fullName>
    </recommendedName>
</protein>
<evidence type="ECO:0008006" key="10">
    <source>
        <dbReference type="Google" id="ProtNLM"/>
    </source>
</evidence>